<dbReference type="GeneID" id="13181291"/>
<protein>
    <submittedName>
        <fullName evidence="1">Uncharacterized protein</fullName>
    </submittedName>
</protein>
<reference evidence="1 2" key="1">
    <citation type="journal article" date="1998" name="Science">
        <title>Genome sequence of the nematode C. elegans: a platform for investigating biology.</title>
        <authorList>
            <consortium name="The C. elegans sequencing consortium"/>
            <person name="Sulson J.E."/>
            <person name="Waterston R."/>
        </authorList>
    </citation>
    <scope>NUCLEOTIDE SEQUENCE [LARGE SCALE GENOMIC DNA]</scope>
    <source>
        <strain evidence="1 2">Bristol N2</strain>
    </source>
</reference>
<sequence length="59" mass="6772">MTSLFSYYSICFDLQSIKEHPVFVHSCLMTKRDHGAPPLNSGANQNFSQFCIKNMMELI</sequence>
<organism evidence="1 2">
    <name type="scientific">Caenorhabditis elegans</name>
    <dbReference type="NCBI Taxonomy" id="6239"/>
    <lineage>
        <taxon>Eukaryota</taxon>
        <taxon>Metazoa</taxon>
        <taxon>Ecdysozoa</taxon>
        <taxon>Nematoda</taxon>
        <taxon>Chromadorea</taxon>
        <taxon>Rhabditida</taxon>
        <taxon>Rhabditina</taxon>
        <taxon>Rhabditomorpha</taxon>
        <taxon>Rhabditoidea</taxon>
        <taxon>Rhabditidae</taxon>
        <taxon>Peloderinae</taxon>
        <taxon>Caenorhabditis</taxon>
    </lineage>
</organism>
<dbReference type="AlphaFoldDB" id="H2L2G0"/>
<gene>
    <name evidence="1" type="ORF">CELE_F55H12.7</name>
    <name evidence="1 3" type="ORF">F55H12.7</name>
</gene>
<keyword evidence="2" id="KW-1185">Reference proteome</keyword>
<evidence type="ECO:0000313" key="2">
    <source>
        <dbReference type="Proteomes" id="UP000001940"/>
    </source>
</evidence>
<dbReference type="EMBL" id="BX284601">
    <property type="protein sequence ID" value="CCE71760.1"/>
    <property type="molecule type" value="Genomic_DNA"/>
</dbReference>
<proteinExistence type="predicted"/>
<dbReference type="Proteomes" id="UP000001940">
    <property type="component" value="Chromosome I"/>
</dbReference>
<accession>H2L2G0</accession>
<dbReference type="WormBase" id="F55H12.7a">
    <property type="protein sequence ID" value="CE46607"/>
    <property type="gene ID" value="WBGene00219283"/>
</dbReference>
<dbReference type="AGR" id="WB:WBGene00219283"/>
<name>H2L2G0_CAEEL</name>
<dbReference type="CTD" id="13181291"/>
<dbReference type="Bgee" id="WBGene00219283">
    <property type="expression patterns" value="Expressed in embryo and 2 other cell types or tissues"/>
</dbReference>
<dbReference type="HOGENOM" id="CLU_2962975_0_0_1"/>
<dbReference type="InParanoid" id="H2L2G0"/>
<dbReference type="KEGG" id="cel:CELE_F55H12.7"/>
<dbReference type="PaxDb" id="6239-F55H12.7a"/>
<dbReference type="ExpressionAtlas" id="H2L2G0">
    <property type="expression patterns" value="baseline and differential"/>
</dbReference>
<evidence type="ECO:0000313" key="1">
    <source>
        <dbReference type="EMBL" id="CCE71760.1"/>
    </source>
</evidence>
<dbReference type="RefSeq" id="NP_001250918.1">
    <property type="nucleotide sequence ID" value="NM_001263989.1"/>
</dbReference>
<evidence type="ECO:0000313" key="3">
    <source>
        <dbReference type="WormBase" id="F55H12.7a"/>
    </source>
</evidence>